<dbReference type="EMBL" id="BARU01026966">
    <property type="protein sequence ID" value="GAH68908.1"/>
    <property type="molecule type" value="Genomic_DNA"/>
</dbReference>
<proteinExistence type="predicted"/>
<organism evidence="1">
    <name type="scientific">marine sediment metagenome</name>
    <dbReference type="NCBI Taxonomy" id="412755"/>
    <lineage>
        <taxon>unclassified sequences</taxon>
        <taxon>metagenomes</taxon>
        <taxon>ecological metagenomes</taxon>
    </lineage>
</organism>
<dbReference type="AlphaFoldDB" id="X1JGM5"/>
<sequence>LEGQLWVPVEITMIGKTGFLEAWRKGIEEWSAY</sequence>
<evidence type="ECO:0000313" key="1">
    <source>
        <dbReference type="EMBL" id="GAH68908.1"/>
    </source>
</evidence>
<protein>
    <submittedName>
        <fullName evidence="1">Uncharacterized protein</fullName>
    </submittedName>
</protein>
<gene>
    <name evidence="1" type="ORF">S03H2_43257</name>
</gene>
<comment type="caution">
    <text evidence="1">The sequence shown here is derived from an EMBL/GenBank/DDBJ whole genome shotgun (WGS) entry which is preliminary data.</text>
</comment>
<feature type="non-terminal residue" evidence="1">
    <location>
        <position position="1"/>
    </location>
</feature>
<reference evidence="1" key="1">
    <citation type="journal article" date="2014" name="Front. Microbiol.">
        <title>High frequency of phylogenetically diverse reductive dehalogenase-homologous genes in deep subseafloor sedimentary metagenomes.</title>
        <authorList>
            <person name="Kawai M."/>
            <person name="Futagami T."/>
            <person name="Toyoda A."/>
            <person name="Takaki Y."/>
            <person name="Nishi S."/>
            <person name="Hori S."/>
            <person name="Arai W."/>
            <person name="Tsubouchi T."/>
            <person name="Morono Y."/>
            <person name="Uchiyama I."/>
            <person name="Ito T."/>
            <person name="Fujiyama A."/>
            <person name="Inagaki F."/>
            <person name="Takami H."/>
        </authorList>
    </citation>
    <scope>NUCLEOTIDE SEQUENCE</scope>
    <source>
        <strain evidence="1">Expedition CK06-06</strain>
    </source>
</reference>
<name>X1JGM5_9ZZZZ</name>
<accession>X1JGM5</accession>